<dbReference type="InterPro" id="IPR010723">
    <property type="entry name" value="HemN_C"/>
</dbReference>
<dbReference type="InterPro" id="IPR034505">
    <property type="entry name" value="Coproporphyrinogen-III_oxidase"/>
</dbReference>
<comment type="subcellular location">
    <subcellularLocation>
        <location evidence="1 15">Cytoplasm</location>
    </subcellularLocation>
</comment>
<dbReference type="Pfam" id="PF04055">
    <property type="entry name" value="Radical_SAM"/>
    <property type="match status" value="1"/>
</dbReference>
<keyword evidence="9 15" id="KW-0560">Oxidoreductase</keyword>
<dbReference type="SFLD" id="SFLDS00029">
    <property type="entry name" value="Radical_SAM"/>
    <property type="match status" value="1"/>
</dbReference>
<evidence type="ECO:0000256" key="3">
    <source>
        <dbReference type="ARBA" id="ARBA00005493"/>
    </source>
</evidence>
<dbReference type="Pfam" id="PF06969">
    <property type="entry name" value="HemN_C"/>
    <property type="match status" value="1"/>
</dbReference>
<evidence type="ECO:0000256" key="12">
    <source>
        <dbReference type="ARBA" id="ARBA00023244"/>
    </source>
</evidence>
<dbReference type="Proteomes" id="UP001597216">
    <property type="component" value="Unassembled WGS sequence"/>
</dbReference>
<dbReference type="SUPFAM" id="SSF102114">
    <property type="entry name" value="Radical SAM enzymes"/>
    <property type="match status" value="1"/>
</dbReference>
<dbReference type="InterPro" id="IPR058240">
    <property type="entry name" value="rSAM_sf"/>
</dbReference>
<proteinExistence type="inferred from homology"/>
<comment type="similarity">
    <text evidence="3 15">Belongs to the anaerobic coproporphyrinogen-III oxidase family.</text>
</comment>
<evidence type="ECO:0000313" key="18">
    <source>
        <dbReference type="Proteomes" id="UP001597216"/>
    </source>
</evidence>
<evidence type="ECO:0000256" key="6">
    <source>
        <dbReference type="ARBA" id="ARBA00022490"/>
    </source>
</evidence>
<evidence type="ECO:0000256" key="9">
    <source>
        <dbReference type="ARBA" id="ARBA00023002"/>
    </source>
</evidence>
<dbReference type="PANTHER" id="PTHR13932:SF6">
    <property type="entry name" value="OXYGEN-INDEPENDENT COPROPORPHYRINOGEN III OXIDASE"/>
    <property type="match status" value="1"/>
</dbReference>
<protein>
    <recommendedName>
        <fullName evidence="15">Coproporphyrinogen-III oxidase</fullName>
        <ecNumber evidence="15">1.3.98.3</ecNumber>
    </recommendedName>
</protein>
<keyword evidence="18" id="KW-1185">Reference proteome</keyword>
<dbReference type="PANTHER" id="PTHR13932">
    <property type="entry name" value="COPROPORPHYRINIGEN III OXIDASE"/>
    <property type="match status" value="1"/>
</dbReference>
<dbReference type="SMART" id="SM00729">
    <property type="entry name" value="Elp3"/>
    <property type="match status" value="1"/>
</dbReference>
<evidence type="ECO:0000256" key="13">
    <source>
        <dbReference type="ARBA" id="ARBA00024295"/>
    </source>
</evidence>
<evidence type="ECO:0000256" key="8">
    <source>
        <dbReference type="ARBA" id="ARBA00022723"/>
    </source>
</evidence>
<evidence type="ECO:0000256" key="2">
    <source>
        <dbReference type="ARBA" id="ARBA00004785"/>
    </source>
</evidence>
<reference evidence="18" key="1">
    <citation type="journal article" date="2019" name="Int. J. Syst. Evol. Microbiol.">
        <title>The Global Catalogue of Microorganisms (GCM) 10K type strain sequencing project: providing services to taxonomists for standard genome sequencing and annotation.</title>
        <authorList>
            <consortium name="The Broad Institute Genomics Platform"/>
            <consortium name="The Broad Institute Genome Sequencing Center for Infectious Disease"/>
            <person name="Wu L."/>
            <person name="Ma J."/>
        </authorList>
    </citation>
    <scope>NUCLEOTIDE SEQUENCE [LARGE SCALE GENOMIC DNA]</scope>
    <source>
        <strain evidence="18">CCUG 55074</strain>
    </source>
</reference>
<organism evidence="17 18">
    <name type="scientific">Phenylobacterium conjunctum</name>
    <dbReference type="NCBI Taxonomy" id="1298959"/>
    <lineage>
        <taxon>Bacteria</taxon>
        <taxon>Pseudomonadati</taxon>
        <taxon>Pseudomonadota</taxon>
        <taxon>Alphaproteobacteria</taxon>
        <taxon>Caulobacterales</taxon>
        <taxon>Caulobacteraceae</taxon>
        <taxon>Phenylobacterium</taxon>
    </lineage>
</organism>
<keyword evidence="12 15" id="KW-0627">Porphyrin biosynthesis</keyword>
<evidence type="ECO:0000256" key="14">
    <source>
        <dbReference type="ARBA" id="ARBA00048321"/>
    </source>
</evidence>
<dbReference type="PIRSF" id="PIRSF000167">
    <property type="entry name" value="HemN"/>
    <property type="match status" value="1"/>
</dbReference>
<keyword evidence="8 15" id="KW-0479">Metal-binding</keyword>
<evidence type="ECO:0000313" key="17">
    <source>
        <dbReference type="EMBL" id="MFD1192837.1"/>
    </source>
</evidence>
<dbReference type="SFLD" id="SFLDG01065">
    <property type="entry name" value="anaerobic_coproporphyrinogen-I"/>
    <property type="match status" value="1"/>
</dbReference>
<dbReference type="EC" id="1.3.98.3" evidence="15"/>
<sequence>MYAAHPPQVTRPDLMALVEKYDGRAPRYTSYPTAVQFNPGVDVATYEAWLAALPADEAVSVYAHIPFCGRLCWFCGCSTRAVNRHEPVSEYAKLLVEELGLVRKALGATRPAKAVHLGGGTPNMLSPDDMEILFGAIAETFALRDDAEVAAELDPATLTRDWVQAAGRHGLNRASLGVQSLSPQVQAAVNRKESYEEVARCVSWLREVDVGSVNIDLMYGLPHQTSINMVETLDRIIGLRPERLALFGYAHVPWMKAHQQLIDEAALPGPMERLDQSEAAAERLIAAGYVRIGLDHFALPGDELAIALAEGRLHRNFQGYTTDDAGALIGVGASAIGFLPQGFVQNAAQELPWRKAIAEGRLATARGVALSDEDRFRGEIIERLMCDLKADLSELCARHGREVEVLAPALRRLRDFEDDGLVRLDGACVQITELGRLLVRSVCAVFDAYFEPEAGRHSKAI</sequence>
<comment type="function">
    <text evidence="13">Involved in the heme biosynthesis. Catalyzes the anaerobic oxidative decarboxylation of propionate groups of rings A and B of coproporphyrinogen III to yield the vinyl groups in protoporphyrinogen IX.</text>
</comment>
<keyword evidence="10 15" id="KW-0408">Iron</keyword>
<feature type="domain" description="Radical SAM core" evidence="16">
    <location>
        <begin position="53"/>
        <end position="287"/>
    </location>
</feature>
<dbReference type="CDD" id="cd01335">
    <property type="entry name" value="Radical_SAM"/>
    <property type="match status" value="1"/>
</dbReference>
<dbReference type="InterPro" id="IPR023404">
    <property type="entry name" value="rSAM_horseshoe"/>
</dbReference>
<comment type="pathway">
    <text evidence="2 15">Porphyrin-containing compound metabolism; protoporphyrin-IX biosynthesis; protoporphyrinogen-IX from coproporphyrinogen-III (AdoMet route): step 1/1.</text>
</comment>
<dbReference type="Gene3D" id="3.80.30.20">
    <property type="entry name" value="tm_1862 like domain"/>
    <property type="match status" value="1"/>
</dbReference>
<dbReference type="InterPro" id="IPR004558">
    <property type="entry name" value="Coprogen_oxidase_HemN"/>
</dbReference>
<dbReference type="PROSITE" id="PS51918">
    <property type="entry name" value="RADICAL_SAM"/>
    <property type="match status" value="1"/>
</dbReference>
<evidence type="ECO:0000256" key="11">
    <source>
        <dbReference type="ARBA" id="ARBA00023014"/>
    </source>
</evidence>
<keyword evidence="11 15" id="KW-0411">Iron-sulfur</keyword>
<dbReference type="InterPro" id="IPR007197">
    <property type="entry name" value="rSAM"/>
</dbReference>
<evidence type="ECO:0000256" key="4">
    <source>
        <dbReference type="ARBA" id="ARBA00011245"/>
    </source>
</evidence>
<evidence type="ECO:0000256" key="5">
    <source>
        <dbReference type="ARBA" id="ARBA00022485"/>
    </source>
</evidence>
<keyword evidence="7 15" id="KW-0949">S-adenosyl-L-methionine</keyword>
<comment type="subunit">
    <text evidence="4">Monomer.</text>
</comment>
<evidence type="ECO:0000259" key="16">
    <source>
        <dbReference type="PROSITE" id="PS51918"/>
    </source>
</evidence>
<comment type="cofactor">
    <cofactor evidence="15">
        <name>[4Fe-4S] cluster</name>
        <dbReference type="ChEBI" id="CHEBI:49883"/>
    </cofactor>
    <text evidence="15">Binds 1 [4Fe-4S] cluster. The cluster is coordinated with 3 cysteines and an exchangeable S-adenosyl-L-methionine.</text>
</comment>
<evidence type="ECO:0000256" key="1">
    <source>
        <dbReference type="ARBA" id="ARBA00004496"/>
    </source>
</evidence>
<evidence type="ECO:0000256" key="15">
    <source>
        <dbReference type="PIRNR" id="PIRNR000167"/>
    </source>
</evidence>
<evidence type="ECO:0000256" key="10">
    <source>
        <dbReference type="ARBA" id="ARBA00023004"/>
    </source>
</evidence>
<name>A0ABW3TA14_9CAUL</name>
<dbReference type="InterPro" id="IPR006638">
    <property type="entry name" value="Elp3/MiaA/NifB-like_rSAM"/>
</dbReference>
<comment type="caution">
    <text evidence="17">The sequence shown here is derived from an EMBL/GenBank/DDBJ whole genome shotgun (WGS) entry which is preliminary data.</text>
</comment>
<dbReference type="Gene3D" id="1.10.10.920">
    <property type="match status" value="1"/>
</dbReference>
<keyword evidence="6 15" id="KW-0963">Cytoplasm</keyword>
<evidence type="ECO:0000256" key="7">
    <source>
        <dbReference type="ARBA" id="ARBA00022691"/>
    </source>
</evidence>
<dbReference type="NCBIfam" id="TIGR00538">
    <property type="entry name" value="hemN"/>
    <property type="match status" value="1"/>
</dbReference>
<keyword evidence="5 15" id="KW-0004">4Fe-4S</keyword>
<comment type="catalytic activity">
    <reaction evidence="14 15">
        <text>coproporphyrinogen III + 2 S-adenosyl-L-methionine = protoporphyrinogen IX + 2 5'-deoxyadenosine + 2 L-methionine + 2 CO2</text>
        <dbReference type="Rhea" id="RHEA:15425"/>
        <dbReference type="ChEBI" id="CHEBI:16526"/>
        <dbReference type="ChEBI" id="CHEBI:17319"/>
        <dbReference type="ChEBI" id="CHEBI:57307"/>
        <dbReference type="ChEBI" id="CHEBI:57309"/>
        <dbReference type="ChEBI" id="CHEBI:57844"/>
        <dbReference type="ChEBI" id="CHEBI:59789"/>
        <dbReference type="EC" id="1.3.98.3"/>
    </reaction>
</comment>
<accession>A0ABW3TA14</accession>
<dbReference type="RefSeq" id="WP_377354780.1">
    <property type="nucleotide sequence ID" value="NZ_JBHTLQ010000083.1"/>
</dbReference>
<gene>
    <name evidence="17" type="primary">hemN</name>
    <name evidence="17" type="ORF">ACFQ27_19770</name>
</gene>
<dbReference type="EMBL" id="JBHTLQ010000083">
    <property type="protein sequence ID" value="MFD1192837.1"/>
    <property type="molecule type" value="Genomic_DNA"/>
</dbReference>
<dbReference type="GO" id="GO:0051989">
    <property type="term" value="F:coproporphyrinogen dehydrogenase activity"/>
    <property type="evidence" value="ECO:0007669"/>
    <property type="project" value="UniProtKB-EC"/>
</dbReference>